<gene>
    <name evidence="1" type="ORF">A3B21_00990</name>
</gene>
<comment type="caution">
    <text evidence="1">The sequence shown here is derived from an EMBL/GenBank/DDBJ whole genome shotgun (WGS) entry which is preliminary data.</text>
</comment>
<dbReference type="PANTHER" id="PTHR38471">
    <property type="entry name" value="FOUR HELIX BUNDLE PROTEIN"/>
    <property type="match status" value="1"/>
</dbReference>
<dbReference type="Pfam" id="PF05635">
    <property type="entry name" value="23S_rRNA_IVP"/>
    <property type="match status" value="1"/>
</dbReference>
<dbReference type="CDD" id="cd16377">
    <property type="entry name" value="23S_rRNA_IVP_like"/>
    <property type="match status" value="1"/>
</dbReference>
<reference evidence="1 2" key="1">
    <citation type="journal article" date="2016" name="Nat. Commun.">
        <title>Thousands of microbial genomes shed light on interconnected biogeochemical processes in an aquifer system.</title>
        <authorList>
            <person name="Anantharaman K."/>
            <person name="Brown C.T."/>
            <person name="Hug L.A."/>
            <person name="Sharon I."/>
            <person name="Castelle C.J."/>
            <person name="Probst A.J."/>
            <person name="Thomas B.C."/>
            <person name="Singh A."/>
            <person name="Wilkins M.J."/>
            <person name="Karaoz U."/>
            <person name="Brodie E.L."/>
            <person name="Williams K.H."/>
            <person name="Hubbard S.S."/>
            <person name="Banfield J.F."/>
        </authorList>
    </citation>
    <scope>NUCLEOTIDE SEQUENCE [LARGE SCALE GENOMIC DNA]</scope>
</reference>
<evidence type="ECO:0000313" key="2">
    <source>
        <dbReference type="Proteomes" id="UP000176897"/>
    </source>
</evidence>
<dbReference type="STRING" id="1802401.A3B21_00990"/>
<evidence type="ECO:0000313" key="1">
    <source>
        <dbReference type="EMBL" id="OGL79968.1"/>
    </source>
</evidence>
<sequence length="121" mass="14105">MPFRFEELRVYQHTLDLVDHVYDVVDKFPSHELYTLSSQLRRAVISILLNIAEGTGRTNKEFGHFIDMSRTSAYECVACLAIARRRNYITQETYETLYAEINEIVRMLNALKNSLNNNTVN</sequence>
<dbReference type="NCBIfam" id="TIGR02436">
    <property type="entry name" value="four helix bundle protein"/>
    <property type="match status" value="1"/>
</dbReference>
<dbReference type="PANTHER" id="PTHR38471:SF2">
    <property type="entry name" value="FOUR HELIX BUNDLE PROTEIN"/>
    <property type="match status" value="1"/>
</dbReference>
<dbReference type="InterPro" id="IPR012657">
    <property type="entry name" value="23S_rRNA-intervening_sequence"/>
</dbReference>
<evidence type="ECO:0008006" key="3">
    <source>
        <dbReference type="Google" id="ProtNLM"/>
    </source>
</evidence>
<dbReference type="EMBL" id="MGEJ01000019">
    <property type="protein sequence ID" value="OGL79968.1"/>
    <property type="molecule type" value="Genomic_DNA"/>
</dbReference>
<dbReference type="AlphaFoldDB" id="A0A1F7UQI2"/>
<accession>A0A1F7UQI2</accession>
<dbReference type="Proteomes" id="UP000176897">
    <property type="component" value="Unassembled WGS sequence"/>
</dbReference>
<dbReference type="InterPro" id="IPR036583">
    <property type="entry name" value="23S_rRNA_IVS_sf"/>
</dbReference>
<organism evidence="1 2">
    <name type="scientific">Candidatus Uhrbacteria bacterium RIFCSPLOWO2_01_FULL_47_24</name>
    <dbReference type="NCBI Taxonomy" id="1802401"/>
    <lineage>
        <taxon>Bacteria</taxon>
        <taxon>Candidatus Uhriibacteriota</taxon>
    </lineage>
</organism>
<protein>
    <recommendedName>
        <fullName evidence="3">Four helix bundle protein</fullName>
    </recommendedName>
</protein>
<proteinExistence type="predicted"/>
<dbReference type="Gene3D" id="1.20.1440.60">
    <property type="entry name" value="23S rRNA-intervening sequence"/>
    <property type="match status" value="1"/>
</dbReference>
<name>A0A1F7UQI2_9BACT</name>
<dbReference type="SUPFAM" id="SSF158446">
    <property type="entry name" value="IVS-encoded protein-like"/>
    <property type="match status" value="1"/>
</dbReference>